<proteinExistence type="predicted"/>
<organism evidence="2 3">
    <name type="scientific">Cordyceps fumosorosea (strain ARSEF 2679)</name>
    <name type="common">Isaria fumosorosea</name>
    <dbReference type="NCBI Taxonomy" id="1081104"/>
    <lineage>
        <taxon>Eukaryota</taxon>
        <taxon>Fungi</taxon>
        <taxon>Dikarya</taxon>
        <taxon>Ascomycota</taxon>
        <taxon>Pezizomycotina</taxon>
        <taxon>Sordariomycetes</taxon>
        <taxon>Hypocreomycetidae</taxon>
        <taxon>Hypocreales</taxon>
        <taxon>Cordycipitaceae</taxon>
        <taxon>Cordyceps</taxon>
    </lineage>
</organism>
<keyword evidence="3" id="KW-1185">Reference proteome</keyword>
<dbReference type="EMBL" id="AZHB01000247">
    <property type="protein sequence ID" value="OAA33872.1"/>
    <property type="molecule type" value="Genomic_DNA"/>
</dbReference>
<accession>A0A166VP16</accession>
<evidence type="ECO:0000256" key="1">
    <source>
        <dbReference type="SAM" id="Phobius"/>
    </source>
</evidence>
<dbReference type="AlphaFoldDB" id="A0A166VP16"/>
<dbReference type="Proteomes" id="UP000076744">
    <property type="component" value="Unassembled WGS sequence"/>
</dbReference>
<reference evidence="2 3" key="1">
    <citation type="journal article" date="2016" name="Genome Biol. Evol.">
        <title>Divergent and convergent evolution of fungal pathogenicity.</title>
        <authorList>
            <person name="Shang Y."/>
            <person name="Xiao G."/>
            <person name="Zheng P."/>
            <person name="Cen K."/>
            <person name="Zhan S."/>
            <person name="Wang C."/>
        </authorList>
    </citation>
    <scope>NUCLEOTIDE SEQUENCE [LARGE SCALE GENOMIC DNA]</scope>
    <source>
        <strain evidence="2 3">ARSEF 2679</strain>
    </source>
</reference>
<comment type="caution">
    <text evidence="2">The sequence shown here is derived from an EMBL/GenBank/DDBJ whole genome shotgun (WGS) entry which is preliminary data.</text>
</comment>
<sequence>MARSERSQIAHQFSTDLWFRKDARIYFDKNVTMIHGFWSQFRINTDVDESINVPVVMQLLRATDEATMDESSPYWQRRLAYLQLHRSLQVLKRIVERQRRRRQIDRSRGKGNSSIVLEIYSSALHGKMGNYAAHQMRLAKRWSLSLRESLFLAVAYSDFAGARMCAITIFYVPLTQ</sequence>
<name>A0A166VP16_CORFA</name>
<keyword evidence="1" id="KW-0812">Transmembrane</keyword>
<evidence type="ECO:0000313" key="2">
    <source>
        <dbReference type="EMBL" id="OAA33872.1"/>
    </source>
</evidence>
<protein>
    <submittedName>
        <fullName evidence="2">Uncharacterized protein</fullName>
    </submittedName>
</protein>
<feature type="transmembrane region" description="Helical" evidence="1">
    <location>
        <begin position="150"/>
        <end position="172"/>
    </location>
</feature>
<keyword evidence="1" id="KW-1133">Transmembrane helix</keyword>
<dbReference type="GeneID" id="30026347"/>
<keyword evidence="1" id="KW-0472">Membrane</keyword>
<evidence type="ECO:0000313" key="3">
    <source>
        <dbReference type="Proteomes" id="UP000076744"/>
    </source>
</evidence>
<dbReference type="OrthoDB" id="10439626at2759"/>
<gene>
    <name evidence="2" type="ORF">ISF_10055</name>
</gene>
<dbReference type="RefSeq" id="XP_018699158.1">
    <property type="nucleotide sequence ID" value="XM_018853652.1"/>
</dbReference>